<protein>
    <submittedName>
        <fullName evidence="1">Uncharacterized protein</fullName>
    </submittedName>
</protein>
<organism evidence="1 2">
    <name type="scientific">Pseudarthrobacter psychrotolerans</name>
    <dbReference type="NCBI Taxonomy" id="2697569"/>
    <lineage>
        <taxon>Bacteria</taxon>
        <taxon>Bacillati</taxon>
        <taxon>Actinomycetota</taxon>
        <taxon>Actinomycetes</taxon>
        <taxon>Micrococcales</taxon>
        <taxon>Micrococcaceae</taxon>
        <taxon>Pseudarthrobacter</taxon>
    </lineage>
</organism>
<sequence length="168" mass="18591">MAIATTASIKYKCGHTQATDLSNVPAGRRKAHAYGLGRNRICIRCFSKENATGLKAWQAERTAQSLADAESFENDHHLPPVEGTEKQVPWATRARYELLSSALEVLTVEADEPLTYEAFEERILSPARQITRAGWWIDNNDVDTADVEELVSTAVDDAESPGKTENPF</sequence>
<gene>
    <name evidence="1" type="ORF">GU243_01100</name>
</gene>
<keyword evidence="2" id="KW-1185">Reference proteome</keyword>
<reference evidence="1 2" key="1">
    <citation type="submission" date="2020-01" db="EMBL/GenBank/DDBJ databases">
        <title>Pseudarthrobacter psychrotolerans sp. nov., isolated from antarctic soil.</title>
        <authorList>
            <person name="Shin Y."/>
            <person name="Park W."/>
        </authorList>
    </citation>
    <scope>NUCLEOTIDE SEQUENCE [LARGE SCALE GENOMIC DNA]</scope>
    <source>
        <strain evidence="1 2">YJ56</strain>
    </source>
</reference>
<dbReference type="EMBL" id="CP047898">
    <property type="protein sequence ID" value="QHK18604.1"/>
    <property type="molecule type" value="Genomic_DNA"/>
</dbReference>
<proteinExistence type="predicted"/>
<evidence type="ECO:0000313" key="1">
    <source>
        <dbReference type="EMBL" id="QHK18604.1"/>
    </source>
</evidence>
<dbReference type="KEGG" id="psey:GU243_01100"/>
<evidence type="ECO:0000313" key="2">
    <source>
        <dbReference type="Proteomes" id="UP000464186"/>
    </source>
</evidence>
<accession>A0A6P1NJF0</accession>
<dbReference type="Proteomes" id="UP000464186">
    <property type="component" value="Chromosome"/>
</dbReference>
<dbReference type="AlphaFoldDB" id="A0A6P1NJF0"/>
<name>A0A6P1NJF0_9MICC</name>